<dbReference type="EMBL" id="LO017727">
    <property type="protein sequence ID" value="CRH04268.1"/>
    <property type="molecule type" value="Genomic_DNA"/>
</dbReference>
<comment type="function">
    <text evidence="1">Required for the efficient initiation of filament assembly.</text>
</comment>
<protein>
    <submittedName>
        <fullName evidence="4">Putative FlgN, export chaperone involved in flagellar synthesis</fullName>
    </submittedName>
</protein>
<sequence>MQATMQEQTSALIRVMDELNEHFQSVLRLFEREREALSKRDIAELEEASETIGKALEDARALDVKRQRTAGTLARTVGLPERGMRWEMLAGKLNESDLSEELTRALKRARTRLRATLFAVDHANRMNQAAFKGVQVATDSILNILHGGEPAYDRQGGAKQSGVGNRFISRTL</sequence>
<dbReference type="Gene3D" id="1.20.58.300">
    <property type="entry name" value="FlgN-like"/>
    <property type="match status" value="1"/>
</dbReference>
<proteinExistence type="inferred from homology"/>
<keyword evidence="4" id="KW-0969">Cilium</keyword>
<comment type="similarity">
    <text evidence="2">Belongs to the FlgN family.</text>
</comment>
<evidence type="ECO:0000313" key="4">
    <source>
        <dbReference type="EMBL" id="CRH04268.1"/>
    </source>
</evidence>
<evidence type="ECO:0000256" key="3">
    <source>
        <dbReference type="ARBA" id="ARBA00022795"/>
    </source>
</evidence>
<dbReference type="InterPro" id="IPR036679">
    <property type="entry name" value="FlgN-like_sf"/>
</dbReference>
<keyword evidence="3" id="KW-1005">Bacterial flagellum biogenesis</keyword>
<dbReference type="GO" id="GO:0044780">
    <property type="term" value="P:bacterial-type flagellum assembly"/>
    <property type="evidence" value="ECO:0007669"/>
    <property type="project" value="InterPro"/>
</dbReference>
<dbReference type="Pfam" id="PF05130">
    <property type="entry name" value="FlgN"/>
    <property type="match status" value="1"/>
</dbReference>
<keyword evidence="4" id="KW-0966">Cell projection</keyword>
<dbReference type="InterPro" id="IPR007809">
    <property type="entry name" value="FlgN-like"/>
</dbReference>
<evidence type="ECO:0000256" key="2">
    <source>
        <dbReference type="ARBA" id="ARBA00007703"/>
    </source>
</evidence>
<dbReference type="SUPFAM" id="SSF140566">
    <property type="entry name" value="FlgN-like"/>
    <property type="match status" value="1"/>
</dbReference>
<accession>A0A1S7LCP9</accession>
<organism evidence="4">
    <name type="scientific">Magnetococcus massalia (strain MO-1)</name>
    <dbReference type="NCBI Taxonomy" id="451514"/>
    <lineage>
        <taxon>Bacteria</taxon>
        <taxon>Pseudomonadati</taxon>
        <taxon>Pseudomonadota</taxon>
        <taxon>Magnetococcia</taxon>
        <taxon>Magnetococcales</taxon>
        <taxon>Magnetococcaceae</taxon>
        <taxon>Magnetococcus</taxon>
    </lineage>
</organism>
<evidence type="ECO:0000256" key="1">
    <source>
        <dbReference type="ARBA" id="ARBA00002397"/>
    </source>
</evidence>
<dbReference type="AlphaFoldDB" id="A0A1S7LCP9"/>
<reference evidence="4" key="1">
    <citation type="submission" date="2015-04" db="EMBL/GenBank/DDBJ databases">
        <authorList>
            <person name="Syromyatnikov M.Y."/>
            <person name="Popov V.N."/>
        </authorList>
    </citation>
    <scope>NUCLEOTIDE SEQUENCE</scope>
    <source>
        <strain evidence="4">MO-1</strain>
    </source>
</reference>
<gene>
    <name evidence="4" type="ORF">MAGMO_0052</name>
</gene>
<name>A0A1S7LCP9_MAGMO</name>
<keyword evidence="4" id="KW-0282">Flagellum</keyword>